<dbReference type="EMBL" id="RCCE01000003">
    <property type="protein sequence ID" value="RLJ51507.1"/>
    <property type="molecule type" value="Genomic_DNA"/>
</dbReference>
<proteinExistence type="predicted"/>
<dbReference type="AlphaFoldDB" id="A0A497W8G7"/>
<dbReference type="Proteomes" id="UP000269157">
    <property type="component" value="Unassembled WGS sequence"/>
</dbReference>
<dbReference type="InterPro" id="IPR029068">
    <property type="entry name" value="Glyas_Bleomycin-R_OHBP_Dase"/>
</dbReference>
<feature type="chain" id="PRO_5019720947" description="VOC domain-containing protein" evidence="1">
    <location>
        <begin position="21"/>
        <end position="135"/>
    </location>
</feature>
<evidence type="ECO:0000259" key="2">
    <source>
        <dbReference type="PROSITE" id="PS51819"/>
    </source>
</evidence>
<dbReference type="PROSITE" id="PS51819">
    <property type="entry name" value="VOC"/>
    <property type="match status" value="1"/>
</dbReference>
<name>A0A497W8G7_9RHOB</name>
<evidence type="ECO:0000256" key="1">
    <source>
        <dbReference type="SAM" id="SignalP"/>
    </source>
</evidence>
<evidence type="ECO:0000313" key="4">
    <source>
        <dbReference type="Proteomes" id="UP000269157"/>
    </source>
</evidence>
<comment type="caution">
    <text evidence="3">The sequence shown here is derived from an EMBL/GenBank/DDBJ whole genome shotgun (WGS) entry which is preliminary data.</text>
</comment>
<feature type="signal peptide" evidence="1">
    <location>
        <begin position="1"/>
        <end position="20"/>
    </location>
</feature>
<organism evidence="3 4">
    <name type="scientific">Litoreibacter meonggei</name>
    <dbReference type="NCBI Taxonomy" id="1049199"/>
    <lineage>
        <taxon>Bacteria</taxon>
        <taxon>Pseudomonadati</taxon>
        <taxon>Pseudomonadota</taxon>
        <taxon>Alphaproteobacteria</taxon>
        <taxon>Rhodobacterales</taxon>
        <taxon>Roseobacteraceae</taxon>
        <taxon>Litoreibacter</taxon>
    </lineage>
</organism>
<feature type="domain" description="VOC" evidence="2">
    <location>
        <begin position="22"/>
        <end position="134"/>
    </location>
</feature>
<dbReference type="CDD" id="cd06587">
    <property type="entry name" value="VOC"/>
    <property type="match status" value="1"/>
</dbReference>
<keyword evidence="1" id="KW-0732">Signal</keyword>
<dbReference type="InterPro" id="IPR037523">
    <property type="entry name" value="VOC_core"/>
</dbReference>
<reference evidence="3 4" key="1">
    <citation type="submission" date="2018-10" db="EMBL/GenBank/DDBJ databases">
        <title>Genomic Encyclopedia of Archaeal and Bacterial Type Strains, Phase II (KMG-II): from individual species to whole genera.</title>
        <authorList>
            <person name="Goeker M."/>
        </authorList>
    </citation>
    <scope>NUCLEOTIDE SEQUENCE [LARGE SCALE GENOMIC DNA]</scope>
    <source>
        <strain evidence="3 4">DSM 29466</strain>
    </source>
</reference>
<keyword evidence="4" id="KW-1185">Reference proteome</keyword>
<protein>
    <recommendedName>
        <fullName evidence="2">VOC domain-containing protein</fullName>
    </recommendedName>
</protein>
<dbReference type="Gene3D" id="3.10.180.10">
    <property type="entry name" value="2,3-Dihydroxybiphenyl 1,2-Dioxygenase, domain 1"/>
    <property type="match status" value="1"/>
</dbReference>
<sequence length="135" mass="14750">MRWLTKTSMALLASTSFASAEPFGEVTVGVPVSSIAEAETWYLNFLGAETEIMRPFPGVVEFKVAPDTWVQLFEVENQQPSGAIIRFLVEDMADAQRERAELGINTGDAIDIPGVVTYSEFADPFGNALGLYDLP</sequence>
<dbReference type="OrthoDB" id="793940at2"/>
<evidence type="ECO:0000313" key="3">
    <source>
        <dbReference type="EMBL" id="RLJ51507.1"/>
    </source>
</evidence>
<gene>
    <name evidence="3" type="ORF">BCF46_1720</name>
</gene>
<dbReference type="SUPFAM" id="SSF54593">
    <property type="entry name" value="Glyoxalase/Bleomycin resistance protein/Dihydroxybiphenyl dioxygenase"/>
    <property type="match status" value="1"/>
</dbReference>
<accession>A0A497W8G7</accession>